<dbReference type="RefSeq" id="WP_048877417.1">
    <property type="nucleotide sequence ID" value="NZ_FQVJ01000013.1"/>
</dbReference>
<dbReference type="Proteomes" id="UP000032668">
    <property type="component" value="Unassembled WGS sequence"/>
</dbReference>
<reference evidence="1 2" key="1">
    <citation type="submission" date="2012-11" db="EMBL/GenBank/DDBJ databases">
        <title>Whole genome sequence of Acidocella aminolytica 101 = DSM 11237.</title>
        <authorList>
            <person name="Azuma Y."/>
            <person name="Higashiura N."/>
            <person name="Hirakawa H."/>
            <person name="Matsushita K."/>
        </authorList>
    </citation>
    <scope>NUCLEOTIDE SEQUENCE [LARGE SCALE GENOMIC DNA]</scope>
    <source>
        <strain evidence="2">101 / DSM 11237</strain>
    </source>
</reference>
<dbReference type="EMBL" id="BANC01000011">
    <property type="protein sequence ID" value="GAN78929.1"/>
    <property type="molecule type" value="Genomic_DNA"/>
</dbReference>
<evidence type="ECO:0000313" key="2">
    <source>
        <dbReference type="Proteomes" id="UP000032668"/>
    </source>
</evidence>
<gene>
    <name evidence="1" type="ORF">Aam_011_050</name>
</gene>
<name>A0A0D6PDI2_9PROT</name>
<keyword evidence="2" id="KW-1185">Reference proteome</keyword>
<comment type="caution">
    <text evidence="1">The sequence shown here is derived from an EMBL/GenBank/DDBJ whole genome shotgun (WGS) entry which is preliminary data.</text>
</comment>
<accession>A0A0D6PDI2</accession>
<sequence>MLALGASSRLRVAQYVPFLRKAGLDIALRPFLDNAYLAALYAGQSRRGAALAAYGRAFSLLSEIERKRRRIG</sequence>
<protein>
    <submittedName>
        <fullName evidence="1">Uncharacterized protein</fullName>
    </submittedName>
</protein>
<evidence type="ECO:0000313" key="1">
    <source>
        <dbReference type="EMBL" id="GAN78929.1"/>
    </source>
</evidence>
<organism evidence="1 2">
    <name type="scientific">Acidocella aminolytica 101 = DSM 11237</name>
    <dbReference type="NCBI Taxonomy" id="1120923"/>
    <lineage>
        <taxon>Bacteria</taxon>
        <taxon>Pseudomonadati</taxon>
        <taxon>Pseudomonadota</taxon>
        <taxon>Alphaproteobacteria</taxon>
        <taxon>Acetobacterales</taxon>
        <taxon>Acidocellaceae</taxon>
        <taxon>Acidocella</taxon>
    </lineage>
</organism>
<dbReference type="STRING" id="1120923.SAMN02746095_01800"/>
<dbReference type="AlphaFoldDB" id="A0A0D6PDI2"/>
<proteinExistence type="predicted"/>